<dbReference type="RefSeq" id="WP_337891002.1">
    <property type="nucleotide sequence ID" value="NZ_JBAHVI010000012.1"/>
</dbReference>
<dbReference type="PANTHER" id="PTHR30472:SF1">
    <property type="entry name" value="FE(3+) DICITRATE TRANSPORT SYSTEM PERMEASE PROTEIN FECC-RELATED"/>
    <property type="match status" value="1"/>
</dbReference>
<keyword evidence="4" id="KW-1003">Cell membrane</keyword>
<dbReference type="InterPro" id="IPR037294">
    <property type="entry name" value="ABC_BtuC-like"/>
</dbReference>
<dbReference type="SUPFAM" id="SSF81345">
    <property type="entry name" value="ABC transporter involved in vitamin B12 uptake, BtuC"/>
    <property type="match status" value="1"/>
</dbReference>
<proteinExistence type="inferred from homology"/>
<comment type="subcellular location">
    <subcellularLocation>
        <location evidence="1">Cell membrane</location>
        <topology evidence="1">Multi-pass membrane protein</topology>
    </subcellularLocation>
</comment>
<keyword evidence="7 8" id="KW-0472">Membrane</keyword>
<dbReference type="EMBL" id="JBAHVJ010000013">
    <property type="protein sequence ID" value="MEJ4100868.1"/>
    <property type="molecule type" value="Genomic_DNA"/>
</dbReference>
<evidence type="ECO:0000256" key="7">
    <source>
        <dbReference type="ARBA" id="ARBA00023136"/>
    </source>
</evidence>
<reference evidence="9 10" key="1">
    <citation type="submission" date="2024-02" db="EMBL/GenBank/DDBJ databases">
        <title>Whole genome sequencing and characterization of Corynebacterium isolated from the ocular surface of dry eye disease sufferers.</title>
        <authorList>
            <person name="Naqvi M."/>
        </authorList>
    </citation>
    <scope>NUCLEOTIDE SEQUENCE [LARGE SCALE GENOMIC DNA]</scope>
    <source>
        <strain evidence="9 10">PCRF</strain>
    </source>
</reference>
<keyword evidence="3" id="KW-0813">Transport</keyword>
<feature type="transmembrane region" description="Helical" evidence="8">
    <location>
        <begin position="119"/>
        <end position="137"/>
    </location>
</feature>
<comment type="caution">
    <text evidence="9">The sequence shown here is derived from an EMBL/GenBank/DDBJ whole genome shotgun (WGS) entry which is preliminary data.</text>
</comment>
<dbReference type="Pfam" id="PF01032">
    <property type="entry name" value="FecCD"/>
    <property type="match status" value="1"/>
</dbReference>
<evidence type="ECO:0000256" key="6">
    <source>
        <dbReference type="ARBA" id="ARBA00022989"/>
    </source>
</evidence>
<keyword evidence="10" id="KW-1185">Reference proteome</keyword>
<gene>
    <name evidence="9" type="ORF">V5S96_10950</name>
</gene>
<evidence type="ECO:0000256" key="4">
    <source>
        <dbReference type="ARBA" id="ARBA00022475"/>
    </source>
</evidence>
<feature type="transmembrane region" description="Helical" evidence="8">
    <location>
        <begin position="144"/>
        <end position="172"/>
    </location>
</feature>
<evidence type="ECO:0000256" key="5">
    <source>
        <dbReference type="ARBA" id="ARBA00022692"/>
    </source>
</evidence>
<evidence type="ECO:0000256" key="3">
    <source>
        <dbReference type="ARBA" id="ARBA00022448"/>
    </source>
</evidence>
<evidence type="ECO:0000313" key="10">
    <source>
        <dbReference type="Proteomes" id="UP001359781"/>
    </source>
</evidence>
<keyword evidence="6 8" id="KW-1133">Transmembrane helix</keyword>
<evidence type="ECO:0000256" key="1">
    <source>
        <dbReference type="ARBA" id="ARBA00004651"/>
    </source>
</evidence>
<dbReference type="PANTHER" id="PTHR30472">
    <property type="entry name" value="FERRIC ENTEROBACTIN TRANSPORT SYSTEM PERMEASE PROTEIN"/>
    <property type="match status" value="1"/>
</dbReference>
<protein>
    <submittedName>
        <fullName evidence="9">Iron ABC transporter permease</fullName>
    </submittedName>
</protein>
<organism evidence="9 10">
    <name type="scientific">Corynebacterium mastitidis</name>
    <dbReference type="NCBI Taxonomy" id="161890"/>
    <lineage>
        <taxon>Bacteria</taxon>
        <taxon>Bacillati</taxon>
        <taxon>Actinomycetota</taxon>
        <taxon>Actinomycetes</taxon>
        <taxon>Mycobacteriales</taxon>
        <taxon>Corynebacteriaceae</taxon>
        <taxon>Corynebacterium</taxon>
    </lineage>
</organism>
<accession>A0ABU8P0R4</accession>
<dbReference type="InterPro" id="IPR000522">
    <property type="entry name" value="ABC_transptr_permease_BtuC"/>
</dbReference>
<name>A0ABU8P0R4_9CORY</name>
<feature type="transmembrane region" description="Helical" evidence="8">
    <location>
        <begin position="192"/>
        <end position="209"/>
    </location>
</feature>
<feature type="transmembrane region" description="Helical" evidence="8">
    <location>
        <begin position="234"/>
        <end position="261"/>
    </location>
</feature>
<evidence type="ECO:0000313" key="9">
    <source>
        <dbReference type="EMBL" id="MEJ4100868.1"/>
    </source>
</evidence>
<comment type="similarity">
    <text evidence="2">Belongs to the binding-protein-dependent transport system permease family. FecCD subfamily.</text>
</comment>
<evidence type="ECO:0000256" key="2">
    <source>
        <dbReference type="ARBA" id="ARBA00007935"/>
    </source>
</evidence>
<feature type="transmembrane region" description="Helical" evidence="8">
    <location>
        <begin position="273"/>
        <end position="294"/>
    </location>
</feature>
<dbReference type="Gene3D" id="1.10.3470.10">
    <property type="entry name" value="ABC transporter involved in vitamin B12 uptake, BtuC"/>
    <property type="match status" value="1"/>
</dbReference>
<sequence>MTRAARLGAIGAALAAALIALSLLLGSRAIAPAEVAQALLAGPDAATGTGTGHVVWNLRVPRTLLALAAGAALGMAGALAQAWTRNPLADPGFIGLTAGAAFAVALATILGVSATGGRIAAALLGAALAAALVLAVARVSPDPLTVILVGVGISAALQAGTTALALSSGGVMDAMRQWTVGSTAGRGATDAAVAWGGLLLGGALAAAVARPMDLLSLGREASTALGASPERARLGALAAVVVLAGAATAAVGPVVFVGFAAPHIARTLVGPSLTAMLAPTALLGGCLALGADVLGRLVMRPGELEMSIVMAVIGAPMIVWAVRRYRSLSAGMGL</sequence>
<feature type="transmembrane region" description="Helical" evidence="8">
    <location>
        <begin position="306"/>
        <end position="322"/>
    </location>
</feature>
<dbReference type="Proteomes" id="UP001359781">
    <property type="component" value="Unassembled WGS sequence"/>
</dbReference>
<evidence type="ECO:0000256" key="8">
    <source>
        <dbReference type="SAM" id="Phobius"/>
    </source>
</evidence>
<keyword evidence="5 8" id="KW-0812">Transmembrane</keyword>
<feature type="transmembrane region" description="Helical" evidence="8">
    <location>
        <begin position="92"/>
        <end position="113"/>
    </location>
</feature>
<feature type="transmembrane region" description="Helical" evidence="8">
    <location>
        <begin position="62"/>
        <end position="80"/>
    </location>
</feature>